<evidence type="ECO:0000256" key="6">
    <source>
        <dbReference type="ARBA" id="ARBA00023316"/>
    </source>
</evidence>
<dbReference type="EC" id="4.2.2.29" evidence="7"/>
<dbReference type="NCBIfam" id="TIGR00247">
    <property type="entry name" value="endolytic transglycosylase MltG"/>
    <property type="match status" value="1"/>
</dbReference>
<keyword evidence="9" id="KW-1185">Reference proteome</keyword>
<dbReference type="OrthoDB" id="9814591at2"/>
<keyword evidence="2 7" id="KW-0812">Transmembrane</keyword>
<sequence length="385" mass="41561">MWKSIASNFLTLFILLLVGAGAIVGWGQSQYSSEGPLEDAMCLRVPLGGSMALVSRDLEAKGAVSNGRIFRIGADYADKSQQLKAGSFLVPAGASMAEIVDIVTRGGQNTCGTEVVYRIGVTSRSAVVRELDPATNAYVETAKFTPGVDEAPQVYVEARDDRDVRYRVAVAEGATSWQIADSLRALDVLEGEIEATPPEGSLAPDSYEVKPGDLRTDVVARMTAAQEKILAEAWEARDPSVPLKTPEEALILASIIEKETGIAEERRQVASVFTNRLRQGMKLQTDPAVIYGITRGEGVLGRGLRRSELDRETPYNTYAIPGLTPTPIANPGRLAIEAALNPDETPYIFFVADGTGGHAFAVTIQEHNKNVAEWRKIEAARKAEN</sequence>
<dbReference type="Proteomes" id="UP000199441">
    <property type="component" value="Unassembled WGS sequence"/>
</dbReference>
<dbReference type="CDD" id="cd08010">
    <property type="entry name" value="MltG_like"/>
    <property type="match status" value="1"/>
</dbReference>
<dbReference type="PANTHER" id="PTHR30518">
    <property type="entry name" value="ENDOLYTIC MUREIN TRANSGLYCOSYLASE"/>
    <property type="match status" value="1"/>
</dbReference>
<organism evidence="8 9">
    <name type="scientific">Litoreibacter albidus</name>
    <dbReference type="NCBI Taxonomy" id="670155"/>
    <lineage>
        <taxon>Bacteria</taxon>
        <taxon>Pseudomonadati</taxon>
        <taxon>Pseudomonadota</taxon>
        <taxon>Alphaproteobacteria</taxon>
        <taxon>Rhodobacterales</taxon>
        <taxon>Roseobacteraceae</taxon>
        <taxon>Litoreibacter</taxon>
    </lineage>
</organism>
<evidence type="ECO:0000313" key="9">
    <source>
        <dbReference type="Proteomes" id="UP000199441"/>
    </source>
</evidence>
<reference evidence="9" key="1">
    <citation type="submission" date="2016-10" db="EMBL/GenBank/DDBJ databases">
        <authorList>
            <person name="Varghese N."/>
            <person name="Submissions S."/>
        </authorList>
    </citation>
    <scope>NUCLEOTIDE SEQUENCE [LARGE SCALE GENOMIC DNA]</scope>
    <source>
        <strain evidence="9">DSM 26922</strain>
    </source>
</reference>
<evidence type="ECO:0000256" key="1">
    <source>
        <dbReference type="ARBA" id="ARBA00022475"/>
    </source>
</evidence>
<dbReference type="Gene3D" id="3.30.160.60">
    <property type="entry name" value="Classic Zinc Finger"/>
    <property type="match status" value="1"/>
</dbReference>
<proteinExistence type="inferred from homology"/>
<evidence type="ECO:0000256" key="3">
    <source>
        <dbReference type="ARBA" id="ARBA00022989"/>
    </source>
</evidence>
<comment type="function">
    <text evidence="7">Functions as a peptidoglycan terminase that cleaves nascent peptidoglycan strands endolytically to terminate their elongation.</text>
</comment>
<comment type="similarity">
    <text evidence="7">Belongs to the transglycosylase MltG family.</text>
</comment>
<keyword evidence="5 7" id="KW-0456">Lyase</keyword>
<dbReference type="GO" id="GO:0009252">
    <property type="term" value="P:peptidoglycan biosynthetic process"/>
    <property type="evidence" value="ECO:0007669"/>
    <property type="project" value="UniProtKB-UniRule"/>
</dbReference>
<feature type="site" description="Important for catalytic activity" evidence="7">
    <location>
        <position position="259"/>
    </location>
</feature>
<keyword evidence="7" id="KW-0997">Cell inner membrane</keyword>
<evidence type="ECO:0000313" key="8">
    <source>
        <dbReference type="EMBL" id="SDW33133.1"/>
    </source>
</evidence>
<dbReference type="RefSeq" id="WP_089944953.1">
    <property type="nucleotide sequence ID" value="NZ_FNOI01000001.1"/>
</dbReference>
<dbReference type="Pfam" id="PF02618">
    <property type="entry name" value="YceG"/>
    <property type="match status" value="1"/>
</dbReference>
<evidence type="ECO:0000256" key="7">
    <source>
        <dbReference type="HAMAP-Rule" id="MF_02065"/>
    </source>
</evidence>
<keyword evidence="1 7" id="KW-1003">Cell membrane</keyword>
<accession>A0A1H2SN99</accession>
<keyword evidence="3 7" id="KW-1133">Transmembrane helix</keyword>
<dbReference type="Gene3D" id="3.30.1490.480">
    <property type="entry name" value="Endolytic murein transglycosylase"/>
    <property type="match status" value="1"/>
</dbReference>
<keyword evidence="6 7" id="KW-0961">Cell wall biogenesis/degradation</keyword>
<dbReference type="GO" id="GO:0071555">
    <property type="term" value="P:cell wall organization"/>
    <property type="evidence" value="ECO:0007669"/>
    <property type="project" value="UniProtKB-KW"/>
</dbReference>
<dbReference type="GO" id="GO:0005886">
    <property type="term" value="C:plasma membrane"/>
    <property type="evidence" value="ECO:0007669"/>
    <property type="project" value="UniProtKB-UniRule"/>
</dbReference>
<comment type="catalytic activity">
    <reaction evidence="7">
        <text>a peptidoglycan chain = a peptidoglycan chain with N-acetyl-1,6-anhydromuramyl-[peptide] at the reducing end + a peptidoglycan chain with N-acetylglucosamine at the non-reducing end.</text>
        <dbReference type="EC" id="4.2.2.29"/>
    </reaction>
</comment>
<name>A0A1H2SN99_9RHOB</name>
<dbReference type="InterPro" id="IPR003770">
    <property type="entry name" value="MLTG-like"/>
</dbReference>
<dbReference type="HAMAP" id="MF_02065">
    <property type="entry name" value="MltG"/>
    <property type="match status" value="1"/>
</dbReference>
<dbReference type="PANTHER" id="PTHR30518:SF2">
    <property type="entry name" value="ENDOLYTIC MUREIN TRANSGLYCOSYLASE"/>
    <property type="match status" value="1"/>
</dbReference>
<protein>
    <recommendedName>
        <fullName evidence="7">Endolytic murein transglycosylase</fullName>
        <ecNumber evidence="7">4.2.2.29</ecNumber>
    </recommendedName>
    <alternativeName>
        <fullName evidence="7">Peptidoglycan lytic transglycosylase</fullName>
    </alternativeName>
    <alternativeName>
        <fullName evidence="7">Peptidoglycan polymerization terminase</fullName>
    </alternativeName>
</protein>
<keyword evidence="4 7" id="KW-0472">Membrane</keyword>
<evidence type="ECO:0000256" key="2">
    <source>
        <dbReference type="ARBA" id="ARBA00022692"/>
    </source>
</evidence>
<evidence type="ECO:0000256" key="4">
    <source>
        <dbReference type="ARBA" id="ARBA00023136"/>
    </source>
</evidence>
<dbReference type="STRING" id="670155.SAMN04488001_0876"/>
<dbReference type="EMBL" id="FNOI01000001">
    <property type="protein sequence ID" value="SDW33133.1"/>
    <property type="molecule type" value="Genomic_DNA"/>
</dbReference>
<dbReference type="GO" id="GO:0008932">
    <property type="term" value="F:lytic endotransglycosylase activity"/>
    <property type="evidence" value="ECO:0007669"/>
    <property type="project" value="UniProtKB-UniRule"/>
</dbReference>
<dbReference type="AlphaFoldDB" id="A0A1H2SN99"/>
<evidence type="ECO:0000256" key="5">
    <source>
        <dbReference type="ARBA" id="ARBA00023239"/>
    </source>
</evidence>
<gene>
    <name evidence="7" type="primary">mltG</name>
    <name evidence="8" type="ORF">SAMN04488001_0876</name>
</gene>